<dbReference type="AlphaFoldDB" id="A0A4Y6PW39"/>
<dbReference type="RefSeq" id="WP_141198995.1">
    <property type="nucleotide sequence ID" value="NZ_CP041186.1"/>
</dbReference>
<dbReference type="InterPro" id="IPR050743">
    <property type="entry name" value="2-oxoacid_DH_E2_comp"/>
</dbReference>
<keyword evidence="3" id="KW-0012">Acyltransferase</keyword>
<dbReference type="Pfam" id="PF00198">
    <property type="entry name" value="2-oxoacid_dh"/>
    <property type="match status" value="2"/>
</dbReference>
<evidence type="ECO:0000256" key="2">
    <source>
        <dbReference type="ARBA" id="ARBA00022679"/>
    </source>
</evidence>
<accession>A0A4Y6PW39</accession>
<evidence type="ECO:0000259" key="4">
    <source>
        <dbReference type="Pfam" id="PF00198"/>
    </source>
</evidence>
<feature type="domain" description="2-oxoacid dehydrogenase acyltransferase catalytic" evidence="4">
    <location>
        <begin position="41"/>
        <end position="137"/>
    </location>
</feature>
<dbReference type="InterPro" id="IPR023213">
    <property type="entry name" value="CAT-like_dom_sf"/>
</dbReference>
<dbReference type="GO" id="GO:0005737">
    <property type="term" value="C:cytoplasm"/>
    <property type="evidence" value="ECO:0007669"/>
    <property type="project" value="TreeGrafter"/>
</dbReference>
<keyword evidence="6" id="KW-1185">Reference proteome</keyword>
<organism evidence="5 6">
    <name type="scientific">Persicimonas caeni</name>
    <dbReference type="NCBI Taxonomy" id="2292766"/>
    <lineage>
        <taxon>Bacteria</taxon>
        <taxon>Deltaproteobacteria</taxon>
        <taxon>Bradymonadales</taxon>
        <taxon>Bradymonadaceae</taxon>
        <taxon>Persicimonas</taxon>
    </lineage>
</organism>
<dbReference type="EMBL" id="CP041186">
    <property type="protein sequence ID" value="QDG52528.1"/>
    <property type="molecule type" value="Genomic_DNA"/>
</dbReference>
<gene>
    <name evidence="5" type="ORF">FIV42_17840</name>
</gene>
<name>A0A4Y6PW39_PERCE</name>
<dbReference type="OrthoDB" id="9805770at2"/>
<sequence length="259" mass="28610">MGNDAPHQIIPFPRARRLVTDVGRVVKDRPVIRGLLEIDVTEPRQKIRAHREKTGESLSFTGYLAACAGEAIDAHKEVHACRDWRGRLVVYDDVDISTMIEVERDGKRFPVGHIVRAANKKSVRQIHAEIRDVQEQPTREKNVKRLMAISAAPGFLRRLFLRLVDKSPRLTKKLKGTVVLTSVGMFGSGAGWGLALPTHTLGITVGGIATKPGFVDGKVEPREILHVTLDFDHDVVDGAPAARFAQRFVEIVEAGEALP</sequence>
<dbReference type="Gene3D" id="3.30.559.10">
    <property type="entry name" value="Chloramphenicol acetyltransferase-like domain"/>
    <property type="match status" value="1"/>
</dbReference>
<evidence type="ECO:0000256" key="1">
    <source>
        <dbReference type="ARBA" id="ARBA00001938"/>
    </source>
</evidence>
<reference evidence="5 6" key="1">
    <citation type="submission" date="2019-06" db="EMBL/GenBank/DDBJ databases">
        <title>Persicimonas caeni gen. nov., sp. nov., a predatory bacterium isolated from solar saltern.</title>
        <authorList>
            <person name="Wang S."/>
        </authorList>
    </citation>
    <scope>NUCLEOTIDE SEQUENCE [LARGE SCALE GENOMIC DNA]</scope>
    <source>
        <strain evidence="5 6">YN101</strain>
    </source>
</reference>
<proteinExistence type="predicted"/>
<dbReference type="PANTHER" id="PTHR43178:SF5">
    <property type="entry name" value="LIPOAMIDE ACYLTRANSFERASE COMPONENT OF BRANCHED-CHAIN ALPHA-KETO ACID DEHYDROGENASE COMPLEX, MITOCHONDRIAL"/>
    <property type="match status" value="1"/>
</dbReference>
<feature type="domain" description="2-oxoacid dehydrogenase acyltransferase catalytic" evidence="4">
    <location>
        <begin position="175"/>
        <end position="255"/>
    </location>
</feature>
<dbReference type="Proteomes" id="UP000315995">
    <property type="component" value="Chromosome"/>
</dbReference>
<keyword evidence="2" id="KW-0808">Transferase</keyword>
<evidence type="ECO:0000313" key="6">
    <source>
        <dbReference type="Proteomes" id="UP000315995"/>
    </source>
</evidence>
<dbReference type="GO" id="GO:0031405">
    <property type="term" value="F:lipoic acid binding"/>
    <property type="evidence" value="ECO:0007669"/>
    <property type="project" value="TreeGrafter"/>
</dbReference>
<dbReference type="GO" id="GO:0016407">
    <property type="term" value="F:acetyltransferase activity"/>
    <property type="evidence" value="ECO:0007669"/>
    <property type="project" value="TreeGrafter"/>
</dbReference>
<comment type="cofactor">
    <cofactor evidence="1">
        <name>(R)-lipoate</name>
        <dbReference type="ChEBI" id="CHEBI:83088"/>
    </cofactor>
</comment>
<dbReference type="PANTHER" id="PTHR43178">
    <property type="entry name" value="DIHYDROLIPOAMIDE ACETYLTRANSFERASE COMPONENT OF PYRUVATE DEHYDROGENASE COMPLEX"/>
    <property type="match status" value="1"/>
</dbReference>
<dbReference type="InterPro" id="IPR001078">
    <property type="entry name" value="2-oxoacid_DH_actylTfrase"/>
</dbReference>
<evidence type="ECO:0000313" key="5">
    <source>
        <dbReference type="EMBL" id="QDG52528.1"/>
    </source>
</evidence>
<accession>A0A5B8Y7G9</accession>
<dbReference type="SUPFAM" id="SSF52777">
    <property type="entry name" value="CoA-dependent acyltransferases"/>
    <property type="match status" value="1"/>
</dbReference>
<protein>
    <submittedName>
        <fullName evidence="5">2-oxo acid dehydrogenase subunit E2</fullName>
    </submittedName>
</protein>
<evidence type="ECO:0000256" key="3">
    <source>
        <dbReference type="ARBA" id="ARBA00023315"/>
    </source>
</evidence>